<organism evidence="1">
    <name type="scientific">human gut metagenome</name>
    <dbReference type="NCBI Taxonomy" id="408170"/>
    <lineage>
        <taxon>unclassified sequences</taxon>
        <taxon>metagenomes</taxon>
        <taxon>organismal metagenomes</taxon>
    </lineage>
</organism>
<evidence type="ECO:0000313" key="1">
    <source>
        <dbReference type="EMBL" id="EKC46209.1"/>
    </source>
</evidence>
<name>K1RRL5_9ZZZZ</name>
<proteinExistence type="predicted"/>
<dbReference type="EMBL" id="AJWY01013704">
    <property type="protein sequence ID" value="EKC46209.1"/>
    <property type="molecule type" value="Genomic_DNA"/>
</dbReference>
<protein>
    <submittedName>
        <fullName evidence="1">Uncharacterized protein</fullName>
    </submittedName>
</protein>
<dbReference type="AlphaFoldDB" id="K1RRL5"/>
<gene>
    <name evidence="1" type="ORF">LEA_19945</name>
</gene>
<comment type="caution">
    <text evidence="1">The sequence shown here is derived from an EMBL/GenBank/DDBJ whole genome shotgun (WGS) entry which is preliminary data.</text>
</comment>
<reference evidence="1" key="1">
    <citation type="journal article" date="2013" name="Environ. Microbiol.">
        <title>Microbiota from the distal guts of lean and obese adolescents exhibit partial functional redundancy besides clear differences in community structure.</title>
        <authorList>
            <person name="Ferrer M."/>
            <person name="Ruiz A."/>
            <person name="Lanza F."/>
            <person name="Haange S.B."/>
            <person name="Oberbach A."/>
            <person name="Till H."/>
            <person name="Bargiela R."/>
            <person name="Campoy C."/>
            <person name="Segura M.T."/>
            <person name="Richter M."/>
            <person name="von Bergen M."/>
            <person name="Seifert J."/>
            <person name="Suarez A."/>
        </authorList>
    </citation>
    <scope>NUCLEOTIDE SEQUENCE</scope>
</reference>
<accession>K1RRL5</accession>
<sequence>MASHSAVSLFLMVAAFAANYIFGVNVVLIILAAALFGVVRAALARKRTV</sequence>